<feature type="region of interest" description="Disordered" evidence="1">
    <location>
        <begin position="357"/>
        <end position="413"/>
    </location>
</feature>
<feature type="compositionally biased region" description="Polar residues" evidence="1">
    <location>
        <begin position="392"/>
        <end position="403"/>
    </location>
</feature>
<evidence type="ECO:0000313" key="3">
    <source>
        <dbReference type="Proteomes" id="UP000886653"/>
    </source>
</evidence>
<comment type="caution">
    <text evidence="2">The sequence shown here is derived from an EMBL/GenBank/DDBJ whole genome shotgun (WGS) entry which is preliminary data.</text>
</comment>
<accession>A0A9P6NBC0</accession>
<feature type="compositionally biased region" description="Low complexity" evidence="1">
    <location>
        <begin position="274"/>
        <end position="301"/>
    </location>
</feature>
<feature type="region of interest" description="Disordered" evidence="1">
    <location>
        <begin position="434"/>
        <end position="482"/>
    </location>
</feature>
<feature type="compositionally biased region" description="Low complexity" evidence="1">
    <location>
        <begin position="693"/>
        <end position="702"/>
    </location>
</feature>
<feature type="compositionally biased region" description="Low complexity" evidence="1">
    <location>
        <begin position="225"/>
        <end position="247"/>
    </location>
</feature>
<feature type="compositionally biased region" description="Polar residues" evidence="1">
    <location>
        <begin position="871"/>
        <end position="887"/>
    </location>
</feature>
<feature type="region of interest" description="Disordered" evidence="1">
    <location>
        <begin position="1095"/>
        <end position="1120"/>
    </location>
</feature>
<feature type="compositionally biased region" description="Basic and acidic residues" evidence="1">
    <location>
        <begin position="634"/>
        <end position="659"/>
    </location>
</feature>
<feature type="compositionally biased region" description="Polar residues" evidence="1">
    <location>
        <begin position="1"/>
        <end position="24"/>
    </location>
</feature>
<feature type="compositionally biased region" description="Polar residues" evidence="1">
    <location>
        <begin position="738"/>
        <end position="750"/>
    </location>
</feature>
<dbReference type="OrthoDB" id="3258279at2759"/>
<evidence type="ECO:0000256" key="1">
    <source>
        <dbReference type="SAM" id="MobiDB-lite"/>
    </source>
</evidence>
<reference evidence="2" key="1">
    <citation type="submission" date="2013-11" db="EMBL/GenBank/DDBJ databases">
        <title>Genome sequence of the fusiform rust pathogen reveals effectors for host alternation and coevolution with pine.</title>
        <authorList>
            <consortium name="DOE Joint Genome Institute"/>
            <person name="Smith K."/>
            <person name="Pendleton A."/>
            <person name="Kubisiak T."/>
            <person name="Anderson C."/>
            <person name="Salamov A."/>
            <person name="Aerts A."/>
            <person name="Riley R."/>
            <person name="Clum A."/>
            <person name="Lindquist E."/>
            <person name="Ence D."/>
            <person name="Campbell M."/>
            <person name="Kronenberg Z."/>
            <person name="Feau N."/>
            <person name="Dhillon B."/>
            <person name="Hamelin R."/>
            <person name="Burleigh J."/>
            <person name="Smith J."/>
            <person name="Yandell M."/>
            <person name="Nelson C."/>
            <person name="Grigoriev I."/>
            <person name="Davis J."/>
        </authorList>
    </citation>
    <scope>NUCLEOTIDE SEQUENCE</scope>
    <source>
        <strain evidence="2">G11</strain>
    </source>
</reference>
<dbReference type="AlphaFoldDB" id="A0A9P6NBC0"/>
<feature type="compositionally biased region" description="Basic and acidic residues" evidence="1">
    <location>
        <begin position="379"/>
        <end position="389"/>
    </location>
</feature>
<organism evidence="2 3">
    <name type="scientific">Cronartium quercuum f. sp. fusiforme G11</name>
    <dbReference type="NCBI Taxonomy" id="708437"/>
    <lineage>
        <taxon>Eukaryota</taxon>
        <taxon>Fungi</taxon>
        <taxon>Dikarya</taxon>
        <taxon>Basidiomycota</taxon>
        <taxon>Pucciniomycotina</taxon>
        <taxon>Pucciniomycetes</taxon>
        <taxon>Pucciniales</taxon>
        <taxon>Coleosporiaceae</taxon>
        <taxon>Cronartium</taxon>
    </lineage>
</organism>
<dbReference type="Proteomes" id="UP000886653">
    <property type="component" value="Unassembled WGS sequence"/>
</dbReference>
<gene>
    <name evidence="2" type="ORF">CROQUDRAFT_664932</name>
</gene>
<feature type="compositionally biased region" description="Acidic residues" evidence="1">
    <location>
        <begin position="619"/>
        <end position="633"/>
    </location>
</feature>
<feature type="compositionally biased region" description="Polar residues" evidence="1">
    <location>
        <begin position="303"/>
        <end position="313"/>
    </location>
</feature>
<feature type="compositionally biased region" description="Low complexity" evidence="1">
    <location>
        <begin position="450"/>
        <end position="461"/>
    </location>
</feature>
<feature type="compositionally biased region" description="Low complexity" evidence="1">
    <location>
        <begin position="773"/>
        <end position="789"/>
    </location>
</feature>
<feature type="compositionally biased region" description="Polar residues" evidence="1">
    <location>
        <begin position="795"/>
        <end position="807"/>
    </location>
</feature>
<feature type="region of interest" description="Disordered" evidence="1">
    <location>
        <begin position="538"/>
        <end position="826"/>
    </location>
</feature>
<evidence type="ECO:0000313" key="2">
    <source>
        <dbReference type="EMBL" id="KAG0140626.1"/>
    </source>
</evidence>
<name>A0A9P6NBC0_9BASI</name>
<feature type="compositionally biased region" description="Basic and acidic residues" evidence="1">
    <location>
        <begin position="571"/>
        <end position="618"/>
    </location>
</feature>
<feature type="compositionally biased region" description="Acidic residues" evidence="1">
    <location>
        <begin position="550"/>
        <end position="570"/>
    </location>
</feature>
<proteinExistence type="predicted"/>
<feature type="compositionally biased region" description="Basic and acidic residues" evidence="1">
    <location>
        <begin position="709"/>
        <end position="724"/>
    </location>
</feature>
<sequence>MTSHLPISSTSKSIFKPTPNQFLSPSKKPHIEISPTKTPNSRFLDLKPFGSPSYRPHIETPPTTIRDRVDDLASPSDDPMMLKDSPFKQANRTRRRQSRISALPSPPPSKRARPASTSSCHQPTRLSSRFQEGEEDEHLQSHSDHPSTIVRSFSPPSVSPPPPPQPPSRGSNPQTGHRHRSHTRTYSPVRSSPPFEQIHDLVDPDSDSNSPSPSPAQPPPPSLPEPDLISFSTPPRAPSSRSPRTSAVPNHARSSSSSSSQYLEFVEERIVISHSPSSSNSVIQINTSSSPPSSSFTPRPDSNSRILSESSQGDLKIKTPLDEPSQDCFKTIDRPPSIDDRNQTFTPTLHRLTLKDDGEQNHVKEVPQRTTMQNSDQDGFPRHGIKNDEDNSGLQNLTPTPNRSRLIEYDQTSTQTLNLTRPILIDKQRTQLESSKLIRPTQNLDCFQKSTPNSSRSRTQPTPSPFHEKAPRPATPPKPREWNKHNAFTAFEVEIENADDEVEVTITADDTKIPNRKRRISMGHVELVLKNWPLGRQARENSGERSVSIVEEEGEEAEAVLDGLEEEEMEMEGREEGVGEELRKEEHSSSDVQDVHSSSEEDGREGFKENGGEERIRVEEEEQAGNDEPERFEEDANHSSHVNDEPLLHSQPSDERIYSGEEEEADDQDRQRSRTSLAYQTSNEPIELELKGSSSSQFVPSSTQTIDPPRSEDHSSDSDPKNQDEPTPTPTSHPLELQPSTSTSPNSFNLSLVHHHHRPEVSQVLPPPSEPTPNSASSWSSNSPSSAAALHAFQAQETSTQIASAGSRSGKPQRGPITSCPGIDNELHFETTRVPPRKLTYPSLLAINQQLTSTPSGSGPVLPKPPAPFPSTRSNCGSSLTPRDSIPNPQTSTFISNQLNLTPTRAQSPFKPSRVVQVSSSDPRIAAQAAAILNVYHGFIPRGCKVEEKEDHVDNDLLLQQEMEISIRREQAKIERSIGLSVEPINVSEVVSLQDVQQNHLGQLRAGSSISETGTIEENYKPDMEKWTTVDWKKLDKVLKRSQKVWESKGNKGDVETKIVVKKLLESLGLKVEDCKSKWEWSALVRRVKALQTMKRRSSKGLNGKSLYDELQRPMTSSSK</sequence>
<feature type="region of interest" description="Disordered" evidence="1">
    <location>
        <begin position="1"/>
        <end position="261"/>
    </location>
</feature>
<keyword evidence="3" id="KW-1185">Reference proteome</keyword>
<protein>
    <submittedName>
        <fullName evidence="2">Uncharacterized protein</fullName>
    </submittedName>
</protein>
<feature type="compositionally biased region" description="Basic and acidic residues" evidence="1">
    <location>
        <begin position="330"/>
        <end position="342"/>
    </location>
</feature>
<dbReference type="EMBL" id="MU167430">
    <property type="protein sequence ID" value="KAG0140626.1"/>
    <property type="molecule type" value="Genomic_DNA"/>
</dbReference>
<feature type="compositionally biased region" description="Polar residues" evidence="1">
    <location>
        <begin position="674"/>
        <end position="684"/>
    </location>
</feature>
<feature type="compositionally biased region" description="Pro residues" evidence="1">
    <location>
        <begin position="212"/>
        <end position="224"/>
    </location>
</feature>
<feature type="region of interest" description="Disordered" evidence="1">
    <location>
        <begin position="851"/>
        <end position="887"/>
    </location>
</feature>
<feature type="region of interest" description="Disordered" evidence="1">
    <location>
        <begin position="274"/>
        <end position="345"/>
    </location>
</feature>
<feature type="compositionally biased region" description="Polar residues" evidence="1">
    <location>
        <begin position="368"/>
        <end position="377"/>
    </location>
</feature>
<feature type="compositionally biased region" description="Polar residues" evidence="1">
    <location>
        <begin position="440"/>
        <end position="449"/>
    </location>
</feature>
<feature type="compositionally biased region" description="Pro residues" evidence="1">
    <location>
        <begin position="157"/>
        <end position="167"/>
    </location>
</feature>
<feature type="compositionally biased region" description="Polar residues" evidence="1">
    <location>
        <begin position="120"/>
        <end position="130"/>
    </location>
</feature>
<feature type="compositionally biased region" description="Basic and acidic residues" evidence="1">
    <location>
        <begin position="357"/>
        <end position="367"/>
    </location>
</feature>